<evidence type="ECO:0000313" key="6">
    <source>
        <dbReference type="Proteomes" id="UP000215633"/>
    </source>
</evidence>
<dbReference type="PROSITE" id="PS00041">
    <property type="entry name" value="HTH_ARAC_FAMILY_1"/>
    <property type="match status" value="1"/>
</dbReference>
<keyword evidence="1" id="KW-0805">Transcription regulation</keyword>
<dbReference type="SUPFAM" id="SSF46689">
    <property type="entry name" value="Homeodomain-like"/>
    <property type="match status" value="2"/>
</dbReference>
<dbReference type="InterPro" id="IPR053142">
    <property type="entry name" value="PchR_regulatory_protein"/>
</dbReference>
<accession>A0A261V716</accession>
<evidence type="ECO:0000256" key="1">
    <source>
        <dbReference type="ARBA" id="ARBA00023015"/>
    </source>
</evidence>
<gene>
    <name evidence="5" type="ORF">CAL24_23175</name>
</gene>
<name>A0A261V716_9BORD</name>
<dbReference type="Pfam" id="PF12833">
    <property type="entry name" value="HTH_18"/>
    <property type="match status" value="1"/>
</dbReference>
<reference evidence="6" key="1">
    <citation type="submission" date="2017-05" db="EMBL/GenBank/DDBJ databases">
        <title>Complete and WGS of Bordetella genogroups.</title>
        <authorList>
            <person name="Spilker T."/>
            <person name="Lipuma J."/>
        </authorList>
    </citation>
    <scope>NUCLEOTIDE SEQUENCE [LARGE SCALE GENOMIC DNA]</scope>
    <source>
        <strain evidence="6">AU8256</strain>
    </source>
</reference>
<proteinExistence type="predicted"/>
<evidence type="ECO:0000256" key="3">
    <source>
        <dbReference type="ARBA" id="ARBA00023163"/>
    </source>
</evidence>
<keyword evidence="3" id="KW-0804">Transcription</keyword>
<dbReference type="PROSITE" id="PS01124">
    <property type="entry name" value="HTH_ARAC_FAMILY_2"/>
    <property type="match status" value="1"/>
</dbReference>
<sequence length="411" mass="44596">MVRSGDQLSRQRTYALMRRCTLYLPKGQNRTKWQQGCGFTPGGSGRSCRLDAVRNRPVTLPSLFRASVECSAVDNPVANRLHAYVPHTYEVVGVEPVGSACFIQARPIGAGMAGYRDTLVLGAGLSASWADITRPRAMEEHYDCSGALKIHVRMSGRSAVTDGREAPHAIDGLSCSALLQPRGARKIEVFGAGARERSVTVSCTREYLVDELGLQAACYGGALGRYLDDDPAAFALFRAGLAAAMQQAAQCFFEPVDDRHARRLLLQARAEDIVRHFFMHMRRDADAGEIRPRDRAIAERAAARLANELREPPNVRELAAQAGVSVSKLSRTFKAVHGATIPEYLLAARMRHAMALIRARLPVTQVALEVGYDHAGNFSTAFRRHYGVPPRAAGARAWNDAPAGPGAGGPP</sequence>
<dbReference type="PANTHER" id="PTHR47893">
    <property type="entry name" value="REGULATORY PROTEIN PCHR"/>
    <property type="match status" value="1"/>
</dbReference>
<feature type="domain" description="HTH araC/xylS-type" evidence="4">
    <location>
        <begin position="299"/>
        <end position="396"/>
    </location>
</feature>
<protein>
    <recommendedName>
        <fullName evidence="4">HTH araC/xylS-type domain-containing protein</fullName>
    </recommendedName>
</protein>
<dbReference type="AlphaFoldDB" id="A0A261V716"/>
<dbReference type="EMBL" id="NEVT01000009">
    <property type="protein sequence ID" value="OZI69715.1"/>
    <property type="molecule type" value="Genomic_DNA"/>
</dbReference>
<dbReference type="PANTHER" id="PTHR47893:SF1">
    <property type="entry name" value="REGULATORY PROTEIN PCHR"/>
    <property type="match status" value="1"/>
</dbReference>
<keyword evidence="6" id="KW-1185">Reference proteome</keyword>
<evidence type="ECO:0000256" key="2">
    <source>
        <dbReference type="ARBA" id="ARBA00023125"/>
    </source>
</evidence>
<evidence type="ECO:0000313" key="5">
    <source>
        <dbReference type="EMBL" id="OZI69715.1"/>
    </source>
</evidence>
<dbReference type="Gene3D" id="1.10.10.60">
    <property type="entry name" value="Homeodomain-like"/>
    <property type="match status" value="1"/>
</dbReference>
<evidence type="ECO:0000259" key="4">
    <source>
        <dbReference type="PROSITE" id="PS01124"/>
    </source>
</evidence>
<dbReference type="GO" id="GO:0043565">
    <property type="term" value="F:sequence-specific DNA binding"/>
    <property type="evidence" value="ECO:0007669"/>
    <property type="project" value="InterPro"/>
</dbReference>
<dbReference type="InterPro" id="IPR018062">
    <property type="entry name" value="HTH_AraC-typ_CS"/>
</dbReference>
<dbReference type="Proteomes" id="UP000215633">
    <property type="component" value="Unassembled WGS sequence"/>
</dbReference>
<dbReference type="InterPro" id="IPR009057">
    <property type="entry name" value="Homeodomain-like_sf"/>
</dbReference>
<keyword evidence="2" id="KW-0238">DNA-binding</keyword>
<comment type="caution">
    <text evidence="5">The sequence shown here is derived from an EMBL/GenBank/DDBJ whole genome shotgun (WGS) entry which is preliminary data.</text>
</comment>
<dbReference type="SMART" id="SM00342">
    <property type="entry name" value="HTH_ARAC"/>
    <property type="match status" value="1"/>
</dbReference>
<dbReference type="GO" id="GO:0003700">
    <property type="term" value="F:DNA-binding transcription factor activity"/>
    <property type="evidence" value="ECO:0007669"/>
    <property type="project" value="InterPro"/>
</dbReference>
<dbReference type="InterPro" id="IPR018060">
    <property type="entry name" value="HTH_AraC"/>
</dbReference>
<organism evidence="5 6">
    <name type="scientific">Bordetella genomosp. 2</name>
    <dbReference type="NCBI Taxonomy" id="1983456"/>
    <lineage>
        <taxon>Bacteria</taxon>
        <taxon>Pseudomonadati</taxon>
        <taxon>Pseudomonadota</taxon>
        <taxon>Betaproteobacteria</taxon>
        <taxon>Burkholderiales</taxon>
        <taxon>Alcaligenaceae</taxon>
        <taxon>Bordetella</taxon>
    </lineage>
</organism>